<protein>
    <recommendedName>
        <fullName evidence="8">Zn(2)-C6 fungal-type domain-containing protein</fullName>
    </recommendedName>
</protein>
<dbReference type="InterPro" id="IPR001138">
    <property type="entry name" value="Zn2Cys6_DnaBD"/>
</dbReference>
<dbReference type="InterPro" id="IPR051089">
    <property type="entry name" value="prtT"/>
</dbReference>
<keyword evidence="7" id="KW-1133">Transmembrane helix</keyword>
<dbReference type="OrthoDB" id="3365636at2759"/>
<sequence>MSSLGRTPSTRKRARACEECHRLKIKCDVNPLIEGACERCTRNNLKCVPAAPRLQRDRIEQLEAQIQELQIALKERNNSATPGRSPVSLQENYEETVLSFLDFRIPPIKQQELLYVYTSHAAATWPVVRITTNLTELRTKSPILLLSVLVYTITQQTQGTELEVHDELVREAMYILGHEVIGRGQRSLELVQALLVAAFWSKTTRKGLQGSCYQLIQLATDMAIDIGIAGPSLQPSPVAYFSMHEDSTSLDARRTWLACFVALSSSSISTRRLIAVPWNQHHQECLLDLETRGDASDALLCQIVRIMQLIDEISNRLCFCQPVAFMDANDYSTYEVIEALKMKVNAWAAQIPPDLSLSQTLKVWYHVAMVHIYEIVLHTPTNKASSFSAPFIPGRIAVKDYPKPARIEPPLQEALPVLVSHCQAVIDTAAGMDPALVLSLPSFCFAPVILYSLFMLVNLLVAATDPANTYGRFLPKSVFCIEECGLKLRLLTMQMRFLDPTMSCYTTRMFDATSWLEQWYNDYTSILQRYEAKLAEDMIMN</sequence>
<dbReference type="Pfam" id="PF00172">
    <property type="entry name" value="Zn_clus"/>
    <property type="match status" value="1"/>
</dbReference>
<dbReference type="InterPro" id="IPR007219">
    <property type="entry name" value="XnlR_reg_dom"/>
</dbReference>
<dbReference type="InterPro" id="IPR036864">
    <property type="entry name" value="Zn2-C6_fun-type_DNA-bd_sf"/>
</dbReference>
<evidence type="ECO:0000313" key="10">
    <source>
        <dbReference type="Proteomes" id="UP000801428"/>
    </source>
</evidence>
<dbReference type="AlphaFoldDB" id="A0A9P4T6L3"/>
<evidence type="ECO:0000256" key="7">
    <source>
        <dbReference type="SAM" id="Phobius"/>
    </source>
</evidence>
<organism evidence="9 10">
    <name type="scientific">Curvularia kusanoi</name>
    <name type="common">Cochliobolus kusanoi</name>
    <dbReference type="NCBI Taxonomy" id="90978"/>
    <lineage>
        <taxon>Eukaryota</taxon>
        <taxon>Fungi</taxon>
        <taxon>Dikarya</taxon>
        <taxon>Ascomycota</taxon>
        <taxon>Pezizomycotina</taxon>
        <taxon>Dothideomycetes</taxon>
        <taxon>Pleosporomycetidae</taxon>
        <taxon>Pleosporales</taxon>
        <taxon>Pleosporineae</taxon>
        <taxon>Pleosporaceae</taxon>
        <taxon>Curvularia</taxon>
    </lineage>
</organism>
<keyword evidence="7" id="KW-0472">Membrane</keyword>
<comment type="caution">
    <text evidence="9">The sequence shown here is derived from an EMBL/GenBank/DDBJ whole genome shotgun (WGS) entry which is preliminary data.</text>
</comment>
<keyword evidence="5" id="KW-0804">Transcription</keyword>
<keyword evidence="6" id="KW-0539">Nucleus</keyword>
<dbReference type="PANTHER" id="PTHR31845">
    <property type="entry name" value="FINGER DOMAIN PROTEIN, PUTATIVE-RELATED"/>
    <property type="match status" value="1"/>
</dbReference>
<comment type="subcellular location">
    <subcellularLocation>
        <location evidence="1">Nucleus</location>
    </subcellularLocation>
</comment>
<dbReference type="PROSITE" id="PS00463">
    <property type="entry name" value="ZN2_CY6_FUNGAL_1"/>
    <property type="match status" value="1"/>
</dbReference>
<dbReference type="GO" id="GO:0000976">
    <property type="term" value="F:transcription cis-regulatory region binding"/>
    <property type="evidence" value="ECO:0007669"/>
    <property type="project" value="TreeGrafter"/>
</dbReference>
<gene>
    <name evidence="9" type="ORF">E8E13_004823</name>
</gene>
<evidence type="ECO:0000256" key="3">
    <source>
        <dbReference type="ARBA" id="ARBA00023015"/>
    </source>
</evidence>
<dbReference type="GO" id="GO:0008270">
    <property type="term" value="F:zinc ion binding"/>
    <property type="evidence" value="ECO:0007669"/>
    <property type="project" value="InterPro"/>
</dbReference>
<keyword evidence="2" id="KW-0479">Metal-binding</keyword>
<evidence type="ECO:0000256" key="5">
    <source>
        <dbReference type="ARBA" id="ARBA00023163"/>
    </source>
</evidence>
<dbReference type="CDD" id="cd12148">
    <property type="entry name" value="fungal_TF_MHR"/>
    <property type="match status" value="1"/>
</dbReference>
<keyword evidence="4" id="KW-0238">DNA-binding</keyword>
<evidence type="ECO:0000259" key="8">
    <source>
        <dbReference type="PROSITE" id="PS50048"/>
    </source>
</evidence>
<name>A0A9P4T6L3_CURKU</name>
<keyword evidence="10" id="KW-1185">Reference proteome</keyword>
<accession>A0A9P4T6L3</accession>
<evidence type="ECO:0000256" key="4">
    <source>
        <dbReference type="ARBA" id="ARBA00023125"/>
    </source>
</evidence>
<dbReference type="EMBL" id="SWKU01000030">
    <property type="protein sequence ID" value="KAF2995896.1"/>
    <property type="molecule type" value="Genomic_DNA"/>
</dbReference>
<evidence type="ECO:0000256" key="1">
    <source>
        <dbReference type="ARBA" id="ARBA00004123"/>
    </source>
</evidence>
<dbReference type="PANTHER" id="PTHR31845:SF39">
    <property type="entry name" value="TRANSCRIPTION FACTOR PBCR-RELATED"/>
    <property type="match status" value="1"/>
</dbReference>
<reference evidence="9" key="1">
    <citation type="submission" date="2019-04" db="EMBL/GenBank/DDBJ databases">
        <title>Sequencing of skin fungus with MAO and IRED activity.</title>
        <authorList>
            <person name="Marsaioli A.J."/>
            <person name="Bonatto J.M.C."/>
            <person name="Reis Junior O."/>
        </authorList>
    </citation>
    <scope>NUCLEOTIDE SEQUENCE</scope>
    <source>
        <strain evidence="9">30M1</strain>
    </source>
</reference>
<keyword evidence="3" id="KW-0805">Transcription regulation</keyword>
<proteinExistence type="predicted"/>
<evidence type="ECO:0000313" key="9">
    <source>
        <dbReference type="EMBL" id="KAF2995896.1"/>
    </source>
</evidence>
<dbReference type="SUPFAM" id="SSF57701">
    <property type="entry name" value="Zn2/Cys6 DNA-binding domain"/>
    <property type="match status" value="1"/>
</dbReference>
<dbReference type="PROSITE" id="PS50048">
    <property type="entry name" value="ZN2_CY6_FUNGAL_2"/>
    <property type="match status" value="1"/>
</dbReference>
<keyword evidence="7" id="KW-0812">Transmembrane</keyword>
<dbReference type="SMART" id="SM00066">
    <property type="entry name" value="GAL4"/>
    <property type="match status" value="1"/>
</dbReference>
<dbReference type="CDD" id="cd00067">
    <property type="entry name" value="GAL4"/>
    <property type="match status" value="1"/>
</dbReference>
<dbReference type="Gene3D" id="4.10.240.10">
    <property type="entry name" value="Zn(2)-C6 fungal-type DNA-binding domain"/>
    <property type="match status" value="1"/>
</dbReference>
<feature type="domain" description="Zn(2)-C6 fungal-type" evidence="8">
    <location>
        <begin position="16"/>
        <end position="48"/>
    </location>
</feature>
<dbReference type="GO" id="GO:0000981">
    <property type="term" value="F:DNA-binding transcription factor activity, RNA polymerase II-specific"/>
    <property type="evidence" value="ECO:0007669"/>
    <property type="project" value="InterPro"/>
</dbReference>
<evidence type="ECO:0000256" key="6">
    <source>
        <dbReference type="ARBA" id="ARBA00023242"/>
    </source>
</evidence>
<dbReference type="Proteomes" id="UP000801428">
    <property type="component" value="Unassembled WGS sequence"/>
</dbReference>
<feature type="transmembrane region" description="Helical" evidence="7">
    <location>
        <begin position="445"/>
        <end position="463"/>
    </location>
</feature>
<dbReference type="Pfam" id="PF04082">
    <property type="entry name" value="Fungal_trans"/>
    <property type="match status" value="1"/>
</dbReference>
<dbReference type="GO" id="GO:0005634">
    <property type="term" value="C:nucleus"/>
    <property type="evidence" value="ECO:0007669"/>
    <property type="project" value="UniProtKB-SubCell"/>
</dbReference>
<evidence type="ECO:0000256" key="2">
    <source>
        <dbReference type="ARBA" id="ARBA00022723"/>
    </source>
</evidence>
<dbReference type="GO" id="GO:0006351">
    <property type="term" value="P:DNA-templated transcription"/>
    <property type="evidence" value="ECO:0007669"/>
    <property type="project" value="InterPro"/>
</dbReference>